<dbReference type="PANTHER" id="PTHR43280">
    <property type="entry name" value="ARAC-FAMILY TRANSCRIPTIONAL REGULATOR"/>
    <property type="match status" value="1"/>
</dbReference>
<name>A0A1V9GCI1_9BACT</name>
<reference evidence="6" key="1">
    <citation type="submission" date="2016-04" db="EMBL/GenBank/DDBJ databases">
        <authorList>
            <person name="Chen L."/>
            <person name="Zhuang W."/>
            <person name="Wang G."/>
        </authorList>
    </citation>
    <scope>NUCLEOTIDE SEQUENCE [LARGE SCALE GENOMIC DNA]</scope>
    <source>
        <strain evidence="6">208</strain>
    </source>
</reference>
<dbReference type="GO" id="GO:0003700">
    <property type="term" value="F:DNA-binding transcription factor activity"/>
    <property type="evidence" value="ECO:0007669"/>
    <property type="project" value="InterPro"/>
</dbReference>
<sequence>MIEHTLSKAAVQAVEELAQFIDSNPLNRKSISTLFPQYYSNRNIIYAAFETIKGRSVKEYRTRKLMEAAANMLTGREQTMQQIAYKCGYRGPKAGSNFTRAFRKVMGKSPKHWAKDMKRQRT</sequence>
<accession>A0A1V9GCI1</accession>
<dbReference type="Gene3D" id="1.10.10.60">
    <property type="entry name" value="Homeodomain-like"/>
    <property type="match status" value="1"/>
</dbReference>
<dbReference type="SMART" id="SM00342">
    <property type="entry name" value="HTH_ARAC"/>
    <property type="match status" value="1"/>
</dbReference>
<evidence type="ECO:0000256" key="2">
    <source>
        <dbReference type="ARBA" id="ARBA00023125"/>
    </source>
</evidence>
<dbReference type="InterPro" id="IPR018060">
    <property type="entry name" value="HTH_AraC"/>
</dbReference>
<dbReference type="PANTHER" id="PTHR43280:SF2">
    <property type="entry name" value="HTH-TYPE TRANSCRIPTIONAL REGULATOR EXSA"/>
    <property type="match status" value="1"/>
</dbReference>
<dbReference type="EMBL" id="LWBP01000001">
    <property type="protein sequence ID" value="OQP68247.1"/>
    <property type="molecule type" value="Genomic_DNA"/>
</dbReference>
<dbReference type="STRING" id="550983.A4R26_00085"/>
<keyword evidence="1" id="KW-0805">Transcription regulation</keyword>
<gene>
    <name evidence="5" type="ORF">A4R26_00085</name>
</gene>
<evidence type="ECO:0000313" key="6">
    <source>
        <dbReference type="Proteomes" id="UP000192276"/>
    </source>
</evidence>
<keyword evidence="2" id="KW-0238">DNA-binding</keyword>
<dbReference type="RefSeq" id="WP_081158388.1">
    <property type="nucleotide sequence ID" value="NZ_LWBP01000001.1"/>
</dbReference>
<evidence type="ECO:0000259" key="4">
    <source>
        <dbReference type="PROSITE" id="PS01124"/>
    </source>
</evidence>
<dbReference type="SUPFAM" id="SSF46689">
    <property type="entry name" value="Homeodomain-like"/>
    <property type="match status" value="1"/>
</dbReference>
<evidence type="ECO:0000256" key="3">
    <source>
        <dbReference type="ARBA" id="ARBA00023163"/>
    </source>
</evidence>
<evidence type="ECO:0000313" key="5">
    <source>
        <dbReference type="EMBL" id="OQP68247.1"/>
    </source>
</evidence>
<comment type="caution">
    <text evidence="5">The sequence shown here is derived from an EMBL/GenBank/DDBJ whole genome shotgun (WGS) entry which is preliminary data.</text>
</comment>
<dbReference type="AlphaFoldDB" id="A0A1V9GCI1"/>
<protein>
    <recommendedName>
        <fullName evidence="4">HTH araC/xylS-type domain-containing protein</fullName>
    </recommendedName>
</protein>
<organism evidence="5 6">
    <name type="scientific">Niastella populi</name>
    <dbReference type="NCBI Taxonomy" id="550983"/>
    <lineage>
        <taxon>Bacteria</taxon>
        <taxon>Pseudomonadati</taxon>
        <taxon>Bacteroidota</taxon>
        <taxon>Chitinophagia</taxon>
        <taxon>Chitinophagales</taxon>
        <taxon>Chitinophagaceae</taxon>
        <taxon>Niastella</taxon>
    </lineage>
</organism>
<dbReference type="OrthoDB" id="670089at2"/>
<dbReference type="Proteomes" id="UP000192276">
    <property type="component" value="Unassembled WGS sequence"/>
</dbReference>
<proteinExistence type="predicted"/>
<evidence type="ECO:0000256" key="1">
    <source>
        <dbReference type="ARBA" id="ARBA00023015"/>
    </source>
</evidence>
<feature type="domain" description="HTH araC/xylS-type" evidence="4">
    <location>
        <begin position="15"/>
        <end position="116"/>
    </location>
</feature>
<dbReference type="InterPro" id="IPR009057">
    <property type="entry name" value="Homeodomain-like_sf"/>
</dbReference>
<dbReference type="GO" id="GO:0043565">
    <property type="term" value="F:sequence-specific DNA binding"/>
    <property type="evidence" value="ECO:0007669"/>
    <property type="project" value="InterPro"/>
</dbReference>
<dbReference type="Pfam" id="PF12833">
    <property type="entry name" value="HTH_18"/>
    <property type="match status" value="1"/>
</dbReference>
<dbReference type="PROSITE" id="PS01124">
    <property type="entry name" value="HTH_ARAC_FAMILY_2"/>
    <property type="match status" value="1"/>
</dbReference>
<keyword evidence="3" id="KW-0804">Transcription</keyword>
<keyword evidence="6" id="KW-1185">Reference proteome</keyword>